<evidence type="ECO:0000256" key="3">
    <source>
        <dbReference type="ARBA" id="ARBA00022723"/>
    </source>
</evidence>
<dbReference type="RefSeq" id="WP_425346289.1">
    <property type="nucleotide sequence ID" value="NZ_JBGUBD010000008.1"/>
</dbReference>
<sequence>MILENISSSLRIAHETLPEFLEVYPSRFLPTRKEWDGRKVRIIDEPERELKRLQRTRLLRSFQRWGFHHPRAYAGPQGRNHVAAARQHLGAQWIINRDVYNAFPSVTPQMMHTELVSRGFRPEVVKALVTLFTLRGRIPQGSPLSNIALNLAFYRIDHQLSTLCGRLGLNYTRYADDINVSCAKSRRGRRVRIPDLCQEIESAIRSVGVEVNSNKKRKRGFQGLEKVKVVHGCMVSGDDYVLLAPNHETRLIALAEKYPRRAKSVSSEGLRLFWKKRSQLVGFAWCASQLDDRQLVKHVWQKIYLGDRILDNRLVRDGAIRAGERWFMMAIDGVVNRWMKVRRVHRPRALGLESVS</sequence>
<comment type="similarity">
    <text evidence="7">Belongs to the bacterial reverse transcriptase family.</text>
</comment>
<evidence type="ECO:0000256" key="5">
    <source>
        <dbReference type="ARBA" id="ARBA00022918"/>
    </source>
</evidence>
<reference evidence="9 10" key="1">
    <citation type="submission" date="2024-08" db="EMBL/GenBank/DDBJ databases">
        <title>Whole-genome sequencing of halo(alkali)philic microorganisms from hypersaline lakes.</title>
        <authorList>
            <person name="Sorokin D.Y."/>
            <person name="Merkel A.Y."/>
            <person name="Messina E."/>
            <person name="Yakimov M."/>
        </authorList>
    </citation>
    <scope>NUCLEOTIDE SEQUENCE [LARGE SCALE GENOMIC DNA]</scope>
    <source>
        <strain evidence="9 10">AB-hyl4</strain>
    </source>
</reference>
<keyword evidence="4" id="KW-0460">Magnesium</keyword>
<evidence type="ECO:0000256" key="4">
    <source>
        <dbReference type="ARBA" id="ARBA00022842"/>
    </source>
</evidence>
<dbReference type="InterPro" id="IPR043502">
    <property type="entry name" value="DNA/RNA_pol_sf"/>
</dbReference>
<keyword evidence="10" id="KW-1185">Reference proteome</keyword>
<dbReference type="PRINTS" id="PR00866">
    <property type="entry name" value="RNADNAPOLMS"/>
</dbReference>
<keyword evidence="5 9" id="KW-0695">RNA-directed DNA polymerase</keyword>
<name>A0ABV4U993_9BACT</name>
<feature type="domain" description="Reverse transcriptase" evidence="8">
    <location>
        <begin position="24"/>
        <end position="235"/>
    </location>
</feature>
<gene>
    <name evidence="9" type="ORF">ACERK3_13850</name>
</gene>
<comment type="caution">
    <text evidence="9">The sequence shown here is derived from an EMBL/GenBank/DDBJ whole genome shotgun (WGS) entry which is preliminary data.</text>
</comment>
<dbReference type="EMBL" id="JBGUBD010000008">
    <property type="protein sequence ID" value="MFA9479369.1"/>
    <property type="molecule type" value="Genomic_DNA"/>
</dbReference>
<keyword evidence="3" id="KW-0479">Metal-binding</keyword>
<dbReference type="SUPFAM" id="SSF56672">
    <property type="entry name" value="DNA/RNA polymerases"/>
    <property type="match status" value="1"/>
</dbReference>
<keyword evidence="1" id="KW-0808">Transferase</keyword>
<organism evidence="9 10">
    <name type="scientific">Natronomicrosphaera hydrolytica</name>
    <dbReference type="NCBI Taxonomy" id="3242702"/>
    <lineage>
        <taxon>Bacteria</taxon>
        <taxon>Pseudomonadati</taxon>
        <taxon>Planctomycetota</taxon>
        <taxon>Phycisphaerae</taxon>
        <taxon>Phycisphaerales</taxon>
        <taxon>Phycisphaeraceae</taxon>
        <taxon>Natronomicrosphaera</taxon>
    </lineage>
</organism>
<evidence type="ECO:0000313" key="10">
    <source>
        <dbReference type="Proteomes" id="UP001575105"/>
    </source>
</evidence>
<dbReference type="InterPro" id="IPR000123">
    <property type="entry name" value="Reverse_transcriptase_msDNA"/>
</dbReference>
<evidence type="ECO:0000256" key="7">
    <source>
        <dbReference type="ARBA" id="ARBA00034120"/>
    </source>
</evidence>
<dbReference type="InterPro" id="IPR000477">
    <property type="entry name" value="RT_dom"/>
</dbReference>
<dbReference type="Proteomes" id="UP001575105">
    <property type="component" value="Unassembled WGS sequence"/>
</dbReference>
<evidence type="ECO:0000256" key="2">
    <source>
        <dbReference type="ARBA" id="ARBA00022695"/>
    </source>
</evidence>
<protein>
    <submittedName>
        <fullName evidence="9">Reverse transcriptase domain-containing protein</fullName>
    </submittedName>
</protein>
<evidence type="ECO:0000259" key="8">
    <source>
        <dbReference type="PROSITE" id="PS50878"/>
    </source>
</evidence>
<evidence type="ECO:0000256" key="6">
    <source>
        <dbReference type="ARBA" id="ARBA00023118"/>
    </source>
</evidence>
<proteinExistence type="inferred from homology"/>
<dbReference type="Pfam" id="PF00078">
    <property type="entry name" value="RVT_1"/>
    <property type="match status" value="1"/>
</dbReference>
<evidence type="ECO:0000313" key="9">
    <source>
        <dbReference type="EMBL" id="MFA9479369.1"/>
    </source>
</evidence>
<dbReference type="GO" id="GO:0003964">
    <property type="term" value="F:RNA-directed DNA polymerase activity"/>
    <property type="evidence" value="ECO:0007669"/>
    <property type="project" value="UniProtKB-KW"/>
</dbReference>
<keyword evidence="6" id="KW-0051">Antiviral defense</keyword>
<accession>A0ABV4U993</accession>
<keyword evidence="2" id="KW-0548">Nucleotidyltransferase</keyword>
<dbReference type="PROSITE" id="PS50878">
    <property type="entry name" value="RT_POL"/>
    <property type="match status" value="1"/>
</dbReference>
<evidence type="ECO:0000256" key="1">
    <source>
        <dbReference type="ARBA" id="ARBA00022679"/>
    </source>
</evidence>